<dbReference type="AlphaFoldDB" id="A0A662YTU9"/>
<organism evidence="4 5">
    <name type="scientific">Acipenser ruthenus</name>
    <name type="common">Sterlet sturgeon</name>
    <dbReference type="NCBI Taxonomy" id="7906"/>
    <lineage>
        <taxon>Eukaryota</taxon>
        <taxon>Metazoa</taxon>
        <taxon>Chordata</taxon>
        <taxon>Craniata</taxon>
        <taxon>Vertebrata</taxon>
        <taxon>Euteleostomi</taxon>
        <taxon>Actinopterygii</taxon>
        <taxon>Chondrostei</taxon>
        <taxon>Acipenseriformes</taxon>
        <taxon>Acipenseridae</taxon>
        <taxon>Acipenser</taxon>
    </lineage>
</organism>
<keyword evidence="1" id="KW-0812">Transmembrane</keyword>
<keyword evidence="1" id="KW-0472">Membrane</keyword>
<dbReference type="PROSITE" id="PS50835">
    <property type="entry name" value="IG_LIKE"/>
    <property type="match status" value="2"/>
</dbReference>
<dbReference type="InterPro" id="IPR013098">
    <property type="entry name" value="Ig_I-set"/>
</dbReference>
<accession>A0A662YTU9</accession>
<dbReference type="PANTHER" id="PTHR46942:SF1">
    <property type="entry name" value="SIALIC ACID-BINDING IG-LIKE LECTIN 15"/>
    <property type="match status" value="1"/>
</dbReference>
<dbReference type="Pfam" id="PF07679">
    <property type="entry name" value="I-set"/>
    <property type="match status" value="1"/>
</dbReference>
<evidence type="ECO:0000313" key="5">
    <source>
        <dbReference type="Proteomes" id="UP000289886"/>
    </source>
</evidence>
<dbReference type="Pfam" id="PF07686">
    <property type="entry name" value="V-set"/>
    <property type="match status" value="1"/>
</dbReference>
<proteinExistence type="predicted"/>
<keyword evidence="1" id="KW-1133">Transmembrane helix</keyword>
<feature type="domain" description="Ig-like" evidence="3">
    <location>
        <begin position="143"/>
        <end position="227"/>
    </location>
</feature>
<dbReference type="InterPro" id="IPR007110">
    <property type="entry name" value="Ig-like_dom"/>
</dbReference>
<dbReference type="GO" id="GO:0030246">
    <property type="term" value="F:carbohydrate binding"/>
    <property type="evidence" value="ECO:0007669"/>
    <property type="project" value="UniProtKB-KW"/>
</dbReference>
<dbReference type="EMBL" id="SCEB01000252">
    <property type="protein sequence ID" value="RXN00045.1"/>
    <property type="molecule type" value="Genomic_DNA"/>
</dbReference>
<dbReference type="GO" id="GO:2001204">
    <property type="term" value="P:regulation of osteoclast development"/>
    <property type="evidence" value="ECO:0007669"/>
    <property type="project" value="TreeGrafter"/>
</dbReference>
<name>A0A662YTU9_ACIRT</name>
<keyword evidence="2" id="KW-0732">Signal</keyword>
<keyword evidence="4" id="KW-0430">Lectin</keyword>
<sequence>MNALFILLYTHFAGSHADSWSMKVPSEVTALVGHSVVLPCTFTHPYRHHHGTILVTWRLGRTFNGTVVFQCSSHNSSDGCEPLLNQGHRYQLVGNPRARDLSLRLDNVTFQDANKYFCRVELSGPLGAKFENKMGIQLLVAAPAQIVDLSVLGGGAAEYSALCRAEGEPLPSISWTGPHGDQLEEAGPPQLTLRQHQTTRRLQNLSQDGRYTCMASNAYGSDRATVYLVHHTHGGGSSALLLMWISLGVKFVIFLLLLGALVWLQSRDNTKHEGSISLNYFSQYQPGPKGVNDFYIHVKPGVRMTIQDLSCPYPIYGSYFELEPIKGPQWTINTVRDMYQDRWCSKWATSSTD</sequence>
<dbReference type="Gene3D" id="2.60.40.10">
    <property type="entry name" value="Immunoglobulins"/>
    <property type="match status" value="2"/>
</dbReference>
<keyword evidence="5" id="KW-1185">Reference proteome</keyword>
<evidence type="ECO:0000256" key="1">
    <source>
        <dbReference type="SAM" id="Phobius"/>
    </source>
</evidence>
<evidence type="ECO:0000256" key="2">
    <source>
        <dbReference type="SAM" id="SignalP"/>
    </source>
</evidence>
<dbReference type="GO" id="GO:0045124">
    <property type="term" value="P:regulation of bone resorption"/>
    <property type="evidence" value="ECO:0007669"/>
    <property type="project" value="TreeGrafter"/>
</dbReference>
<dbReference type="InterPro" id="IPR042836">
    <property type="entry name" value="SIG15"/>
</dbReference>
<dbReference type="GO" id="GO:0005886">
    <property type="term" value="C:plasma membrane"/>
    <property type="evidence" value="ECO:0007669"/>
    <property type="project" value="TreeGrafter"/>
</dbReference>
<feature type="signal peptide" evidence="2">
    <location>
        <begin position="1"/>
        <end position="17"/>
    </location>
</feature>
<dbReference type="SUPFAM" id="SSF48726">
    <property type="entry name" value="Immunoglobulin"/>
    <property type="match status" value="2"/>
</dbReference>
<reference evidence="4 5" key="1">
    <citation type="submission" date="2019-01" db="EMBL/GenBank/DDBJ databases">
        <title>Draft Genome and Complete Hox-Cluster Characterization of the Sterlet Sturgeon (Acipenser ruthenus).</title>
        <authorList>
            <person name="Wei Q."/>
        </authorList>
    </citation>
    <scope>NUCLEOTIDE SEQUENCE [LARGE SCALE GENOMIC DNA]</scope>
    <source>
        <strain evidence="4">WHYD16114868_AA</strain>
        <tissue evidence="4">Blood</tissue>
    </source>
</reference>
<dbReference type="Proteomes" id="UP000289886">
    <property type="component" value="Unassembled WGS sequence"/>
</dbReference>
<gene>
    <name evidence="4" type="ORF">EOD39_10371</name>
</gene>
<feature type="chain" id="PRO_5024918292" evidence="2">
    <location>
        <begin position="18"/>
        <end position="353"/>
    </location>
</feature>
<feature type="transmembrane region" description="Helical" evidence="1">
    <location>
        <begin position="241"/>
        <end position="264"/>
    </location>
</feature>
<evidence type="ECO:0000259" key="3">
    <source>
        <dbReference type="PROSITE" id="PS50835"/>
    </source>
</evidence>
<comment type="caution">
    <text evidence="4">The sequence shown here is derived from an EMBL/GenBank/DDBJ whole genome shotgun (WGS) entry which is preliminary data.</text>
</comment>
<dbReference type="InterPro" id="IPR013106">
    <property type="entry name" value="Ig_V-set"/>
</dbReference>
<feature type="domain" description="Ig-like" evidence="3">
    <location>
        <begin position="33"/>
        <end position="121"/>
    </location>
</feature>
<dbReference type="InterPro" id="IPR036179">
    <property type="entry name" value="Ig-like_dom_sf"/>
</dbReference>
<dbReference type="SMART" id="SM00409">
    <property type="entry name" value="IG"/>
    <property type="match status" value="2"/>
</dbReference>
<dbReference type="InterPro" id="IPR013783">
    <property type="entry name" value="Ig-like_fold"/>
</dbReference>
<dbReference type="PANTHER" id="PTHR46942">
    <property type="entry name" value="SIALIC ACID-BINDING IG-LIKE LECTIN 15"/>
    <property type="match status" value="1"/>
</dbReference>
<dbReference type="InterPro" id="IPR003599">
    <property type="entry name" value="Ig_sub"/>
</dbReference>
<dbReference type="GO" id="GO:0032956">
    <property type="term" value="P:regulation of actin cytoskeleton organization"/>
    <property type="evidence" value="ECO:0007669"/>
    <property type="project" value="TreeGrafter"/>
</dbReference>
<protein>
    <submittedName>
        <fullName evidence="4">Sialic acid-binding Ig-like lectin 15</fullName>
    </submittedName>
</protein>
<evidence type="ECO:0000313" key="4">
    <source>
        <dbReference type="EMBL" id="RXN00045.1"/>
    </source>
</evidence>